<dbReference type="SUPFAM" id="SSF56399">
    <property type="entry name" value="ADP-ribosylation"/>
    <property type="match status" value="1"/>
</dbReference>
<protein>
    <recommendedName>
        <fullName evidence="3">DUF952 domain-containing protein</fullName>
    </recommendedName>
</protein>
<dbReference type="Gene3D" id="3.20.170.20">
    <property type="entry name" value="Protein of unknown function DUF952"/>
    <property type="match status" value="1"/>
</dbReference>
<dbReference type="InterPro" id="IPR009297">
    <property type="entry name" value="DUF952"/>
</dbReference>
<reference evidence="1 2" key="1">
    <citation type="submission" date="2019-07" db="EMBL/GenBank/DDBJ databases">
        <title>Finished genome of Venturia effusa.</title>
        <authorList>
            <person name="Young C.A."/>
            <person name="Cox M.P."/>
            <person name="Ganley A.R.D."/>
            <person name="David W.J."/>
        </authorList>
    </citation>
    <scope>NUCLEOTIDE SEQUENCE [LARGE SCALE GENOMIC DNA]</scope>
    <source>
        <strain evidence="2">albino</strain>
    </source>
</reference>
<proteinExistence type="predicted"/>
<dbReference type="OrthoDB" id="3335358at2759"/>
<accession>A0A517L953</accession>
<evidence type="ECO:0008006" key="3">
    <source>
        <dbReference type="Google" id="ProtNLM"/>
    </source>
</evidence>
<evidence type="ECO:0000313" key="2">
    <source>
        <dbReference type="Proteomes" id="UP000316270"/>
    </source>
</evidence>
<dbReference type="PANTHER" id="PTHR34129:SF1">
    <property type="entry name" value="DUF952 DOMAIN-CONTAINING PROTEIN"/>
    <property type="match status" value="1"/>
</dbReference>
<dbReference type="AlphaFoldDB" id="A0A517L953"/>
<gene>
    <name evidence="1" type="ORF">FKW77_004472</name>
</gene>
<dbReference type="STRING" id="50376.A0A517L953"/>
<sequence length="125" mass="14035">MPPPSPLPIYIWKILDSDPNPLPEGLPLSDLDRSDGFIHLSTADQVPGTCDRFFSAAQTLYLLRIPLERVESRIKWEDNSHGSFPHLYDADLGNALGSKEVKEVVKCERGADQGWVDVIRRAVHE</sequence>
<dbReference type="Proteomes" id="UP000316270">
    <property type="component" value="Chromosome 7"/>
</dbReference>
<dbReference type="EMBL" id="CP042191">
    <property type="protein sequence ID" value="QDS72157.1"/>
    <property type="molecule type" value="Genomic_DNA"/>
</dbReference>
<dbReference type="PANTHER" id="PTHR34129">
    <property type="entry name" value="BLR1139 PROTEIN"/>
    <property type="match status" value="1"/>
</dbReference>
<keyword evidence="2" id="KW-1185">Reference proteome</keyword>
<organism evidence="1 2">
    <name type="scientific">Venturia effusa</name>
    <dbReference type="NCBI Taxonomy" id="50376"/>
    <lineage>
        <taxon>Eukaryota</taxon>
        <taxon>Fungi</taxon>
        <taxon>Dikarya</taxon>
        <taxon>Ascomycota</taxon>
        <taxon>Pezizomycotina</taxon>
        <taxon>Dothideomycetes</taxon>
        <taxon>Pleosporomycetidae</taxon>
        <taxon>Venturiales</taxon>
        <taxon>Venturiaceae</taxon>
        <taxon>Venturia</taxon>
    </lineage>
</organism>
<name>A0A517L953_9PEZI</name>
<dbReference type="Pfam" id="PF06108">
    <property type="entry name" value="DUF952"/>
    <property type="match status" value="1"/>
</dbReference>
<evidence type="ECO:0000313" key="1">
    <source>
        <dbReference type="EMBL" id="QDS72157.1"/>
    </source>
</evidence>